<feature type="compositionally biased region" description="Basic and acidic residues" evidence="1">
    <location>
        <begin position="332"/>
        <end position="343"/>
    </location>
</feature>
<accession>A0A1H7TVT4</accession>
<feature type="region of interest" description="Disordered" evidence="1">
    <location>
        <begin position="40"/>
        <end position="79"/>
    </location>
</feature>
<feature type="compositionally biased region" description="Gly residues" evidence="1">
    <location>
        <begin position="50"/>
        <end position="61"/>
    </location>
</feature>
<evidence type="ECO:0000256" key="1">
    <source>
        <dbReference type="SAM" id="MobiDB-lite"/>
    </source>
</evidence>
<evidence type="ECO:0000313" key="2">
    <source>
        <dbReference type="EMBL" id="SEL88566.1"/>
    </source>
</evidence>
<gene>
    <name evidence="2" type="ORF">SAMN05414137_114221</name>
</gene>
<evidence type="ECO:0000313" key="3">
    <source>
        <dbReference type="Proteomes" id="UP000183015"/>
    </source>
</evidence>
<feature type="region of interest" description="Disordered" evidence="1">
    <location>
        <begin position="265"/>
        <end position="375"/>
    </location>
</feature>
<name>A0A1H7TVT4_STRJI</name>
<keyword evidence="3" id="KW-1185">Reference proteome</keyword>
<sequence length="375" mass="39483">MALTLPRPETAVAPETPWLPVWPASTRALEGVLGQVESGRKAGDLNRAVRGGGRDVGGPRGPDGTHAQGRGHGTGDPAVDSCQQRPFGRAGCEDEQVAWAGGAEEGARQLRGQCGADPARLASGSGAAVAGRGCGFLGVLADLECQHGEVLRQADAECCGSRGCWASGEQVFGELDREVGPGQERGLRLVLEGLQGHRHGQTRALLHTFREGAEFRGAAVEAFLERTEQDGGHGLVGCQHLVEADPLACTLATRLPLLGRPPQQHLVAVPRGPQPPQLDQPRQRDPGTGRLRPPRRGPPRPGHTQLAQHRRTPGGLGPGALAVARTAGHCRPTPDRGHHDPARRQLTGQPLHRAGAGHHRDTRGPSTRRADAQVA</sequence>
<reference evidence="3" key="1">
    <citation type="submission" date="2016-10" db="EMBL/GenBank/DDBJ databases">
        <authorList>
            <person name="Varghese N."/>
        </authorList>
    </citation>
    <scope>NUCLEOTIDE SEQUENCE [LARGE SCALE GENOMIC DNA]</scope>
    <source>
        <strain evidence="3">DSM 45096 / BCRC 16803 / CGMCC 4.1857 / CIP 109030 / JCM 12277 / KCTC 19219 / NBRC 100920 / 33214</strain>
    </source>
</reference>
<dbReference type="EMBL" id="FOAZ01000014">
    <property type="protein sequence ID" value="SEL88566.1"/>
    <property type="molecule type" value="Genomic_DNA"/>
</dbReference>
<protein>
    <submittedName>
        <fullName evidence="2">Uncharacterized protein</fullName>
    </submittedName>
</protein>
<dbReference type="AlphaFoldDB" id="A0A1H7TVT4"/>
<proteinExistence type="predicted"/>
<dbReference type="STRING" id="235985.SAMN05414137_114221"/>
<dbReference type="Proteomes" id="UP000183015">
    <property type="component" value="Unassembled WGS sequence"/>
</dbReference>
<feature type="compositionally biased region" description="Basic and acidic residues" evidence="1">
    <location>
        <begin position="358"/>
        <end position="375"/>
    </location>
</feature>
<organism evidence="2 3">
    <name type="scientific">Streptacidiphilus jiangxiensis</name>
    <dbReference type="NCBI Taxonomy" id="235985"/>
    <lineage>
        <taxon>Bacteria</taxon>
        <taxon>Bacillati</taxon>
        <taxon>Actinomycetota</taxon>
        <taxon>Actinomycetes</taxon>
        <taxon>Kitasatosporales</taxon>
        <taxon>Streptomycetaceae</taxon>
        <taxon>Streptacidiphilus</taxon>
    </lineage>
</organism>